<feature type="transmembrane region" description="Helical" evidence="7">
    <location>
        <begin position="63"/>
        <end position="84"/>
    </location>
</feature>
<evidence type="ECO:0000256" key="1">
    <source>
        <dbReference type="ARBA" id="ARBA00004141"/>
    </source>
</evidence>
<feature type="transmembrane region" description="Helical" evidence="7">
    <location>
        <begin position="6"/>
        <end position="29"/>
    </location>
</feature>
<dbReference type="AlphaFoldDB" id="A0A0W8E8D8"/>
<accession>A0A0W8E8D8</accession>
<dbReference type="HAMAP" id="MF_01394">
    <property type="entry name" value="NDH1_NuoA"/>
    <property type="match status" value="1"/>
</dbReference>
<comment type="caution">
    <text evidence="8">The sequence shown here is derived from an EMBL/GenBank/DDBJ whole genome shotgun (WGS) entry which is preliminary data.</text>
</comment>
<dbReference type="GO" id="GO:0016651">
    <property type="term" value="F:oxidoreductase activity, acting on NAD(P)H"/>
    <property type="evidence" value="ECO:0007669"/>
    <property type="project" value="InterPro"/>
</dbReference>
<evidence type="ECO:0000256" key="7">
    <source>
        <dbReference type="SAM" id="Phobius"/>
    </source>
</evidence>
<dbReference type="InterPro" id="IPR000440">
    <property type="entry name" value="NADH_UbQ/plastoQ_OxRdtase_su3"/>
</dbReference>
<comment type="subcellular location">
    <subcellularLocation>
        <location evidence="1">Membrane</location>
        <topology evidence="1">Multi-pass membrane protein</topology>
    </subcellularLocation>
</comment>
<keyword evidence="5 7" id="KW-1133">Transmembrane helix</keyword>
<name>A0A0W8E8D8_9ZZZZ</name>
<evidence type="ECO:0000256" key="3">
    <source>
        <dbReference type="ARBA" id="ARBA00022448"/>
    </source>
</evidence>
<evidence type="ECO:0000256" key="2">
    <source>
        <dbReference type="ARBA" id="ARBA00008472"/>
    </source>
</evidence>
<dbReference type="EC" id="1.6.5.3" evidence="8"/>
<dbReference type="PANTHER" id="PTHR11058">
    <property type="entry name" value="NADH-UBIQUINONE OXIDOREDUCTASE CHAIN 3"/>
    <property type="match status" value="1"/>
</dbReference>
<evidence type="ECO:0000256" key="4">
    <source>
        <dbReference type="ARBA" id="ARBA00022692"/>
    </source>
</evidence>
<dbReference type="Gene3D" id="1.20.58.1610">
    <property type="entry name" value="NADH:ubiquinone/plastoquinone oxidoreductase, chain 3"/>
    <property type="match status" value="1"/>
</dbReference>
<evidence type="ECO:0000256" key="6">
    <source>
        <dbReference type="ARBA" id="ARBA00023136"/>
    </source>
</evidence>
<dbReference type="InterPro" id="IPR023043">
    <property type="entry name" value="NAD(P)H_OxRDtase_bac/plastid"/>
</dbReference>
<reference evidence="8" key="1">
    <citation type="journal article" date="2015" name="Proc. Natl. Acad. Sci. U.S.A.">
        <title>Networks of energetic and metabolic interactions define dynamics in microbial communities.</title>
        <authorList>
            <person name="Embree M."/>
            <person name="Liu J.K."/>
            <person name="Al-Bassam M.M."/>
            <person name="Zengler K."/>
        </authorList>
    </citation>
    <scope>NUCLEOTIDE SEQUENCE</scope>
</reference>
<sequence>MLAEYPALGIFFLITLAFPVVAMAMAWLFRPKPKVAPDDERLTTYECGVDTQGKSWIRFKVNYFLYALVFLAFDVEIVFLYPWAVKFGVLGLFAFIEMIIFIAILLIALWYAWKEGALEWY</sequence>
<organism evidence="8">
    <name type="scientific">hydrocarbon metagenome</name>
    <dbReference type="NCBI Taxonomy" id="938273"/>
    <lineage>
        <taxon>unclassified sequences</taxon>
        <taxon>metagenomes</taxon>
        <taxon>ecological metagenomes</taxon>
    </lineage>
</organism>
<keyword evidence="8" id="KW-0560">Oxidoreductase</keyword>
<dbReference type="GO" id="GO:0008137">
    <property type="term" value="F:NADH dehydrogenase (ubiquinone) activity"/>
    <property type="evidence" value="ECO:0007669"/>
    <property type="project" value="InterPro"/>
</dbReference>
<dbReference type="GO" id="GO:0030964">
    <property type="term" value="C:NADH dehydrogenase complex"/>
    <property type="evidence" value="ECO:0007669"/>
    <property type="project" value="TreeGrafter"/>
</dbReference>
<evidence type="ECO:0000313" key="8">
    <source>
        <dbReference type="EMBL" id="KUG04901.1"/>
    </source>
</evidence>
<keyword evidence="8" id="KW-0830">Ubiquinone</keyword>
<dbReference type="Pfam" id="PF00507">
    <property type="entry name" value="Oxidored_q4"/>
    <property type="match status" value="1"/>
</dbReference>
<keyword evidence="4 7" id="KW-0812">Transmembrane</keyword>
<dbReference type="InterPro" id="IPR038430">
    <property type="entry name" value="NDAH_ubi_oxred_su3_sf"/>
</dbReference>
<dbReference type="EMBL" id="LNQE01001836">
    <property type="protein sequence ID" value="KUG04901.1"/>
    <property type="molecule type" value="Genomic_DNA"/>
</dbReference>
<comment type="similarity">
    <text evidence="2">Belongs to the complex I subunit 3 family.</text>
</comment>
<proteinExistence type="inferred from homology"/>
<feature type="transmembrane region" description="Helical" evidence="7">
    <location>
        <begin position="90"/>
        <end position="113"/>
    </location>
</feature>
<gene>
    <name evidence="8" type="ORF">ASZ90_017690</name>
</gene>
<evidence type="ECO:0000256" key="5">
    <source>
        <dbReference type="ARBA" id="ARBA00022989"/>
    </source>
</evidence>
<keyword evidence="3" id="KW-0813">Transport</keyword>
<keyword evidence="6 7" id="KW-0472">Membrane</keyword>
<dbReference type="PANTHER" id="PTHR11058:SF9">
    <property type="entry name" value="NADH-UBIQUINONE OXIDOREDUCTASE CHAIN 3"/>
    <property type="match status" value="1"/>
</dbReference>
<protein>
    <submittedName>
        <fullName evidence="8">Nadh ubiquinone oxidoreductase chain a</fullName>
        <ecNumber evidence="8">1.6.5.3</ecNumber>
    </submittedName>
</protein>